<protein>
    <submittedName>
        <fullName evidence="1">Uncharacterized protein</fullName>
    </submittedName>
</protein>
<accession>A0AAV5V1T1</accession>
<reference evidence="1" key="1">
    <citation type="submission" date="2023-10" db="EMBL/GenBank/DDBJ databases">
        <title>Genome assembly of Pristionchus species.</title>
        <authorList>
            <person name="Yoshida K."/>
            <person name="Sommer R.J."/>
        </authorList>
    </citation>
    <scope>NUCLEOTIDE SEQUENCE</scope>
    <source>
        <strain evidence="1">RS5133</strain>
    </source>
</reference>
<dbReference type="EMBL" id="BTSY01000002">
    <property type="protein sequence ID" value="GMT12782.1"/>
    <property type="molecule type" value="Genomic_DNA"/>
</dbReference>
<dbReference type="AlphaFoldDB" id="A0AAV5V1T1"/>
<feature type="non-terminal residue" evidence="1">
    <location>
        <position position="1"/>
    </location>
</feature>
<proteinExistence type="predicted"/>
<dbReference type="Proteomes" id="UP001432322">
    <property type="component" value="Unassembled WGS sequence"/>
</dbReference>
<feature type="non-terminal residue" evidence="1">
    <location>
        <position position="75"/>
    </location>
</feature>
<evidence type="ECO:0000313" key="1">
    <source>
        <dbReference type="EMBL" id="GMT12782.1"/>
    </source>
</evidence>
<organism evidence="1 2">
    <name type="scientific">Pristionchus fissidentatus</name>
    <dbReference type="NCBI Taxonomy" id="1538716"/>
    <lineage>
        <taxon>Eukaryota</taxon>
        <taxon>Metazoa</taxon>
        <taxon>Ecdysozoa</taxon>
        <taxon>Nematoda</taxon>
        <taxon>Chromadorea</taxon>
        <taxon>Rhabditida</taxon>
        <taxon>Rhabditina</taxon>
        <taxon>Diplogasteromorpha</taxon>
        <taxon>Diplogasteroidea</taxon>
        <taxon>Neodiplogasteridae</taxon>
        <taxon>Pristionchus</taxon>
    </lineage>
</organism>
<comment type="caution">
    <text evidence="1">The sequence shown here is derived from an EMBL/GenBank/DDBJ whole genome shotgun (WGS) entry which is preliminary data.</text>
</comment>
<name>A0AAV5V1T1_9BILA</name>
<keyword evidence="2" id="KW-1185">Reference proteome</keyword>
<gene>
    <name evidence="1" type="ORF">PFISCL1PPCAC_4079</name>
</gene>
<sequence>VDPQTFSDLLDLIYPCFKRTSCCQDCSSSLIARLDLALRLKLRCAVQRLLADGGCCEETVKMLMECNAFATYRVC</sequence>
<evidence type="ECO:0000313" key="2">
    <source>
        <dbReference type="Proteomes" id="UP001432322"/>
    </source>
</evidence>